<evidence type="ECO:0000259" key="3">
    <source>
        <dbReference type="SMART" id="SM00331"/>
    </source>
</evidence>
<accession>A0A9W6SKP7</accession>
<keyword evidence="2" id="KW-1133">Transmembrane helix</keyword>
<dbReference type="InterPro" id="IPR036457">
    <property type="entry name" value="PPM-type-like_dom_sf"/>
</dbReference>
<sequence>MVAVHILDRPGIRLAGARALPALLFAGSIAAYLVSMDRYDRFLFAVPALAAVTWRATATTLFGVAAMAASAVLAARREEDFLSVTLVNEIALATVTAVATWAARLRETREQDLRQVRAVAETVQHIVLQPLPGHLGAVDLHLLCDAATAHAHVGGDFYEALRVGGGVRVMIGDVQGHGLPSVEMAGILVGAFREHAYTAACLRELAERLEVSVDRYVARAADAEAADRFATVLLAEIPDREPVVRLVSLGHPPPLIQRGPDTVPVAFARHSPPLNLAGLCTCEPRVEEAAFGPGDRLLLFTDGLTEARDRAGTFYPLEERLRALHAEPAGDLLPGLRRELRAHTGGGRCDDMAAVLVVREPVPRV</sequence>
<feature type="transmembrane region" description="Helical" evidence="2">
    <location>
        <begin position="42"/>
        <end position="75"/>
    </location>
</feature>
<evidence type="ECO:0000313" key="4">
    <source>
        <dbReference type="EMBL" id="GLZ78018.1"/>
    </source>
</evidence>
<comment type="caution">
    <text evidence="4">The sequence shown here is derived from an EMBL/GenBank/DDBJ whole genome shotgun (WGS) entry which is preliminary data.</text>
</comment>
<keyword evidence="2" id="KW-0472">Membrane</keyword>
<reference evidence="4" key="1">
    <citation type="submission" date="2023-03" db="EMBL/GenBank/DDBJ databases">
        <title>Actinorhabdospora filicis NBRC 111898.</title>
        <authorList>
            <person name="Ichikawa N."/>
            <person name="Sato H."/>
            <person name="Tonouchi N."/>
        </authorList>
    </citation>
    <scope>NUCLEOTIDE SEQUENCE</scope>
    <source>
        <strain evidence="4">NBRC 111898</strain>
    </source>
</reference>
<feature type="transmembrane region" description="Helical" evidence="2">
    <location>
        <begin position="81"/>
        <end position="103"/>
    </location>
</feature>
<dbReference type="Proteomes" id="UP001165079">
    <property type="component" value="Unassembled WGS sequence"/>
</dbReference>
<dbReference type="Pfam" id="PF07228">
    <property type="entry name" value="SpoIIE"/>
    <property type="match status" value="1"/>
</dbReference>
<proteinExistence type="predicted"/>
<keyword evidence="2" id="KW-0812">Transmembrane</keyword>
<dbReference type="SUPFAM" id="SSF81606">
    <property type="entry name" value="PP2C-like"/>
    <property type="match status" value="1"/>
</dbReference>
<dbReference type="InterPro" id="IPR001932">
    <property type="entry name" value="PPM-type_phosphatase-like_dom"/>
</dbReference>
<organism evidence="4 5">
    <name type="scientific">Actinorhabdospora filicis</name>
    <dbReference type="NCBI Taxonomy" id="1785913"/>
    <lineage>
        <taxon>Bacteria</taxon>
        <taxon>Bacillati</taxon>
        <taxon>Actinomycetota</taxon>
        <taxon>Actinomycetes</taxon>
        <taxon>Micromonosporales</taxon>
        <taxon>Micromonosporaceae</taxon>
        <taxon>Actinorhabdospora</taxon>
    </lineage>
</organism>
<dbReference type="InterPro" id="IPR052016">
    <property type="entry name" value="Bact_Sigma-Reg"/>
</dbReference>
<dbReference type="GO" id="GO:0016791">
    <property type="term" value="F:phosphatase activity"/>
    <property type="evidence" value="ECO:0007669"/>
    <property type="project" value="TreeGrafter"/>
</dbReference>
<keyword evidence="5" id="KW-1185">Reference proteome</keyword>
<dbReference type="Gene3D" id="3.60.40.10">
    <property type="entry name" value="PPM-type phosphatase domain"/>
    <property type="match status" value="1"/>
</dbReference>
<dbReference type="RefSeq" id="WP_285663196.1">
    <property type="nucleotide sequence ID" value="NZ_BSTX01000002.1"/>
</dbReference>
<dbReference type="AlphaFoldDB" id="A0A9W6SKP7"/>
<protein>
    <submittedName>
        <fullName evidence="4">Membrane protein</fullName>
    </submittedName>
</protein>
<feature type="domain" description="PPM-type phosphatase" evidence="3">
    <location>
        <begin position="139"/>
        <end position="359"/>
    </location>
</feature>
<name>A0A9W6SKP7_9ACTN</name>
<feature type="transmembrane region" description="Helical" evidence="2">
    <location>
        <begin position="15"/>
        <end position="35"/>
    </location>
</feature>
<gene>
    <name evidence="4" type="ORF">Afil01_28250</name>
</gene>
<keyword evidence="1" id="KW-0378">Hydrolase</keyword>
<evidence type="ECO:0000256" key="2">
    <source>
        <dbReference type="SAM" id="Phobius"/>
    </source>
</evidence>
<dbReference type="EMBL" id="BSTX01000002">
    <property type="protein sequence ID" value="GLZ78018.1"/>
    <property type="molecule type" value="Genomic_DNA"/>
</dbReference>
<evidence type="ECO:0000313" key="5">
    <source>
        <dbReference type="Proteomes" id="UP001165079"/>
    </source>
</evidence>
<dbReference type="PANTHER" id="PTHR43156">
    <property type="entry name" value="STAGE II SPORULATION PROTEIN E-RELATED"/>
    <property type="match status" value="1"/>
</dbReference>
<dbReference type="SMART" id="SM00331">
    <property type="entry name" value="PP2C_SIG"/>
    <property type="match status" value="1"/>
</dbReference>
<evidence type="ECO:0000256" key="1">
    <source>
        <dbReference type="ARBA" id="ARBA00022801"/>
    </source>
</evidence>
<dbReference type="PANTHER" id="PTHR43156:SF2">
    <property type="entry name" value="STAGE II SPORULATION PROTEIN E"/>
    <property type="match status" value="1"/>
</dbReference>